<proteinExistence type="predicted"/>
<feature type="coiled-coil region" evidence="1">
    <location>
        <begin position="511"/>
        <end position="545"/>
    </location>
</feature>
<protein>
    <submittedName>
        <fullName evidence="3">TPR_MLP1_2 domain-containing protein</fullName>
    </submittedName>
</protein>
<keyword evidence="2" id="KW-1185">Reference proteome</keyword>
<evidence type="ECO:0000313" key="2">
    <source>
        <dbReference type="Proteomes" id="UP000095287"/>
    </source>
</evidence>
<dbReference type="GO" id="GO:0017056">
    <property type="term" value="F:structural constituent of nuclear pore"/>
    <property type="evidence" value="ECO:0007669"/>
    <property type="project" value="TreeGrafter"/>
</dbReference>
<feature type="coiled-coil region" evidence="1">
    <location>
        <begin position="455"/>
        <end position="482"/>
    </location>
</feature>
<reference evidence="3" key="1">
    <citation type="submission" date="2016-11" db="UniProtKB">
        <authorList>
            <consortium name="WormBaseParasite"/>
        </authorList>
    </citation>
    <scope>IDENTIFICATION</scope>
</reference>
<organism evidence="2 3">
    <name type="scientific">Steinernema glaseri</name>
    <dbReference type="NCBI Taxonomy" id="37863"/>
    <lineage>
        <taxon>Eukaryota</taxon>
        <taxon>Metazoa</taxon>
        <taxon>Ecdysozoa</taxon>
        <taxon>Nematoda</taxon>
        <taxon>Chromadorea</taxon>
        <taxon>Rhabditida</taxon>
        <taxon>Tylenchina</taxon>
        <taxon>Panagrolaimomorpha</taxon>
        <taxon>Strongyloidoidea</taxon>
        <taxon>Steinernematidae</taxon>
        <taxon>Steinernema</taxon>
    </lineage>
</organism>
<dbReference type="WBParaSite" id="L893_g7260.t1">
    <property type="protein sequence ID" value="L893_g7260.t1"/>
    <property type="gene ID" value="L893_g7260"/>
</dbReference>
<dbReference type="GO" id="GO:0006406">
    <property type="term" value="P:mRNA export from nucleus"/>
    <property type="evidence" value="ECO:0007669"/>
    <property type="project" value="TreeGrafter"/>
</dbReference>
<dbReference type="Proteomes" id="UP000095287">
    <property type="component" value="Unplaced"/>
</dbReference>
<dbReference type="PANTHER" id="PTHR18898">
    <property type="entry name" value="NUCLEOPROTEIN TPR-RELATED"/>
    <property type="match status" value="1"/>
</dbReference>
<evidence type="ECO:0000256" key="1">
    <source>
        <dbReference type="SAM" id="Coils"/>
    </source>
</evidence>
<dbReference type="AlphaFoldDB" id="A0A1I8AMC8"/>
<keyword evidence="1" id="KW-0175">Coiled coil</keyword>
<dbReference type="GO" id="GO:0005643">
    <property type="term" value="C:nuclear pore"/>
    <property type="evidence" value="ECO:0007669"/>
    <property type="project" value="TreeGrafter"/>
</dbReference>
<sequence>MGDQRSESAKIAITQKTNCVTAAIFRARRPIEGRSRRDLGRSSEFRGFVWNSRVREMSGELSPSSMLIRSAMDESTSSQVPLAANSANSLDSNAIQLVDLRKQVAVLEQEIFDNNERMAEIERSARDLAVENGILKSNILAVEKDRTERIRLLHEAESLRDDLMARKNAAEEKVALLSNRATLFEGQVERMTHEKKYLTDELDSTKRSLKERLAEKCKLQMEIDQFQQAKHAIEYEKERWKTEKEVLLNSKSWYTKEIVDRDNTVATLRIQLGSMEAKYEAEKAHLIDERNAALSREEVSKETIDNLEKSIAELTQKLKGAYEERSRYLTDFDLEVQAKDRIISSLREQGEAAETENVLLREENNKNETLINECKIALVTSQDELNSQRDQFQKLLEEREKSIEELQAELERANELLKSNCSVSDQDIAEFSPSAAEAARLIRGKVSLTSIYHEHTKALSKIEELTQENKRLESYINEIIQEFQEKIPRFQEEREAFTRIQEACTDLDKQLSLAREERDLVEHHKSELQRELNFTKGRLEKFQIAHDEQTKR</sequence>
<feature type="coiled-coil region" evidence="1">
    <location>
        <begin position="153"/>
        <end position="180"/>
    </location>
</feature>
<dbReference type="GO" id="GO:1901673">
    <property type="term" value="P:regulation of mitotic spindle assembly"/>
    <property type="evidence" value="ECO:0007669"/>
    <property type="project" value="TreeGrafter"/>
</dbReference>
<name>A0A1I8AMC8_9BILA</name>
<feature type="coiled-coil region" evidence="1">
    <location>
        <begin position="297"/>
        <end position="423"/>
    </location>
</feature>
<accession>A0A1I8AMC8</accession>
<feature type="coiled-coil region" evidence="1">
    <location>
        <begin position="90"/>
        <end position="117"/>
    </location>
</feature>
<dbReference type="PANTHER" id="PTHR18898:SF2">
    <property type="entry name" value="NUCLEOPROTEIN TPR"/>
    <property type="match status" value="1"/>
</dbReference>
<evidence type="ECO:0000313" key="3">
    <source>
        <dbReference type="WBParaSite" id="L893_g7260.t1"/>
    </source>
</evidence>